<reference evidence="1 2" key="1">
    <citation type="submission" date="2015-01" db="EMBL/GenBank/DDBJ databases">
        <authorList>
            <person name="MANFREDI Pablo"/>
        </authorList>
    </citation>
    <scope>NUCLEOTIDE SEQUENCE [LARGE SCALE GENOMIC DNA]</scope>
    <source>
        <strain evidence="1 2">CcD38</strain>
    </source>
</reference>
<dbReference type="RefSeq" id="WP_042344953.1">
    <property type="nucleotide sequence ID" value="NZ_CDOH01000159.1"/>
</dbReference>
<sequence>MEGNTKVLSSVIKQIIQQNKLEYGLHKVEVQEIWARIMGISIAKYTKSVELKGDVLYVELSSPALSEELTYGKETIVRSINEEIGKEVVKKIVFRS</sequence>
<dbReference type="Pfam" id="PF05258">
    <property type="entry name" value="DciA"/>
    <property type="match status" value="1"/>
</dbReference>
<proteinExistence type="predicted"/>
<gene>
    <name evidence="1" type="ORF">CCAND38_60045</name>
</gene>
<dbReference type="InterPro" id="IPR007922">
    <property type="entry name" value="DciA-like"/>
</dbReference>
<name>A0A0B7ICK4_9FLAO</name>
<evidence type="ECO:0000313" key="1">
    <source>
        <dbReference type="EMBL" id="CEN48474.1"/>
    </source>
</evidence>
<dbReference type="PANTHER" id="PTHR36456">
    <property type="entry name" value="UPF0232 PROTEIN SCO3875"/>
    <property type="match status" value="1"/>
</dbReference>
<dbReference type="EMBL" id="CDOI01000173">
    <property type="protein sequence ID" value="CEN48474.1"/>
    <property type="molecule type" value="Genomic_DNA"/>
</dbReference>
<evidence type="ECO:0008006" key="3">
    <source>
        <dbReference type="Google" id="ProtNLM"/>
    </source>
</evidence>
<keyword evidence="2" id="KW-1185">Reference proteome</keyword>
<organism evidence="1 2">
    <name type="scientific">Capnocytophaga canis</name>
    <dbReference type="NCBI Taxonomy" id="1848903"/>
    <lineage>
        <taxon>Bacteria</taxon>
        <taxon>Pseudomonadati</taxon>
        <taxon>Bacteroidota</taxon>
        <taxon>Flavobacteriia</taxon>
        <taxon>Flavobacteriales</taxon>
        <taxon>Flavobacteriaceae</taxon>
        <taxon>Capnocytophaga</taxon>
    </lineage>
</organism>
<dbReference type="Proteomes" id="UP000045051">
    <property type="component" value="Unassembled WGS sequence"/>
</dbReference>
<accession>A0A0B7ICK4</accession>
<evidence type="ECO:0000313" key="2">
    <source>
        <dbReference type="Proteomes" id="UP000045051"/>
    </source>
</evidence>
<protein>
    <recommendedName>
        <fullName evidence="3">DUF721 domain-containing protein</fullName>
    </recommendedName>
</protein>
<dbReference type="PANTHER" id="PTHR36456:SF1">
    <property type="entry name" value="UPF0232 PROTEIN SCO3875"/>
    <property type="match status" value="1"/>
</dbReference>
<dbReference type="AlphaFoldDB" id="A0A0B7ICK4"/>